<dbReference type="InterPro" id="IPR007197">
    <property type="entry name" value="rSAM"/>
</dbReference>
<keyword evidence="2 5" id="KW-0479">Metal-binding</keyword>
<dbReference type="InterPro" id="IPR013785">
    <property type="entry name" value="Aldolase_TIM"/>
</dbReference>
<sequence length="299" mass="33578">MNYSSCELCPRRCLADRQTSLGFCRCGVLPKVARAALHLWEEPCISGRRGSGTVFFSGCTLKCCFCQNYAISSEGVGKEITPRRLGDIFLELEEKGAHNINLVTPTQYLPSILSALDLVRHRLTVPVVYNCGGYERTETIQMLDGYVDIYLPDLKYRSSSLSARYSAAPDYFLCASQAIPAMIRQVGAPVISEKEGYPLMERGVIIRHMVLPGQKEDSKALLSWVRDALPQGSFLISILSQYTPFFRSGEFPEINRRITTYEYQQVVDYAVELGLTEGFMQKKSSAREEYTPPFDLEGV</sequence>
<keyword evidence="3 5" id="KW-0408">Iron</keyword>
<organism evidence="7 8">
    <name type="scientific">Candidatus Lachnoclostridium stercoripullorum</name>
    <dbReference type="NCBI Taxonomy" id="2838635"/>
    <lineage>
        <taxon>Bacteria</taxon>
        <taxon>Bacillati</taxon>
        <taxon>Bacillota</taxon>
        <taxon>Clostridia</taxon>
        <taxon>Lachnospirales</taxon>
        <taxon>Lachnospiraceae</taxon>
    </lineage>
</organism>
<dbReference type="Pfam" id="PF04055">
    <property type="entry name" value="Radical_SAM"/>
    <property type="match status" value="1"/>
</dbReference>
<evidence type="ECO:0000256" key="4">
    <source>
        <dbReference type="ARBA" id="ARBA00023014"/>
    </source>
</evidence>
<evidence type="ECO:0000256" key="3">
    <source>
        <dbReference type="ARBA" id="ARBA00023004"/>
    </source>
</evidence>
<protein>
    <submittedName>
        <fullName evidence="7">Radical SAM protein</fullName>
    </submittedName>
</protein>
<gene>
    <name evidence="7" type="ORF">IAA28_00170</name>
</gene>
<reference evidence="7" key="2">
    <citation type="submission" date="2021-04" db="EMBL/GenBank/DDBJ databases">
        <authorList>
            <person name="Gilroy R."/>
        </authorList>
    </citation>
    <scope>NUCLEOTIDE SEQUENCE</scope>
    <source>
        <strain evidence="7">ChiGjej4B4-12881</strain>
    </source>
</reference>
<dbReference type="SUPFAM" id="SSF102114">
    <property type="entry name" value="Radical SAM enzymes"/>
    <property type="match status" value="1"/>
</dbReference>
<feature type="binding site" evidence="5">
    <location>
        <position position="66"/>
    </location>
    <ligand>
        <name>[4Fe-4S] cluster</name>
        <dbReference type="ChEBI" id="CHEBI:49883"/>
        <note>4Fe-4S-S-AdoMet</note>
    </ligand>
</feature>
<dbReference type="PANTHER" id="PTHR43075">
    <property type="entry name" value="FORMATE LYASE ACTIVATING ENZYME, PUTATIVE (AFU_ORTHOLOGUE AFUA_2G15630)-RELATED"/>
    <property type="match status" value="1"/>
</dbReference>
<feature type="binding site" evidence="5">
    <location>
        <position position="63"/>
    </location>
    <ligand>
        <name>[4Fe-4S] cluster</name>
        <dbReference type="ChEBI" id="CHEBI:49883"/>
        <note>4Fe-4S-S-AdoMet</note>
    </ligand>
</feature>
<comment type="cofactor">
    <cofactor evidence="5">
        <name>[4Fe-4S] cluster</name>
        <dbReference type="ChEBI" id="CHEBI:49883"/>
    </cofactor>
    <text evidence="5">Binds 1 [4Fe-4S] cluster. The cluster is coordinated with 3 cysteines and an exchangeable S-adenosyl-L-methionine.</text>
</comment>
<dbReference type="GO" id="GO:0051536">
    <property type="term" value="F:iron-sulfur cluster binding"/>
    <property type="evidence" value="ECO:0007669"/>
    <property type="project" value="UniProtKB-KW"/>
</dbReference>
<dbReference type="AlphaFoldDB" id="A0A9D2AVA4"/>
<accession>A0A9D2AVA4</accession>
<evidence type="ECO:0000313" key="7">
    <source>
        <dbReference type="EMBL" id="HIX51203.1"/>
    </source>
</evidence>
<dbReference type="GO" id="GO:0046872">
    <property type="term" value="F:metal ion binding"/>
    <property type="evidence" value="ECO:0007669"/>
    <property type="project" value="UniProtKB-KW"/>
</dbReference>
<dbReference type="InterPro" id="IPR016431">
    <property type="entry name" value="Pyrv-formate_lyase-activ_prd"/>
</dbReference>
<dbReference type="GO" id="GO:0003824">
    <property type="term" value="F:catalytic activity"/>
    <property type="evidence" value="ECO:0007669"/>
    <property type="project" value="InterPro"/>
</dbReference>
<reference evidence="7" key="1">
    <citation type="journal article" date="2021" name="PeerJ">
        <title>Extensive microbial diversity within the chicken gut microbiome revealed by metagenomics and culture.</title>
        <authorList>
            <person name="Gilroy R."/>
            <person name="Ravi A."/>
            <person name="Getino M."/>
            <person name="Pursley I."/>
            <person name="Horton D.L."/>
            <person name="Alikhan N.F."/>
            <person name="Baker D."/>
            <person name="Gharbi K."/>
            <person name="Hall N."/>
            <person name="Watson M."/>
            <person name="Adriaenssens E.M."/>
            <person name="Foster-Nyarko E."/>
            <person name="Jarju S."/>
            <person name="Secka A."/>
            <person name="Antonio M."/>
            <person name="Oren A."/>
            <person name="Chaudhuri R.R."/>
            <person name="La Ragione R."/>
            <person name="Hildebrand F."/>
            <person name="Pallen M.J."/>
        </authorList>
    </citation>
    <scope>NUCLEOTIDE SEQUENCE</scope>
    <source>
        <strain evidence="7">ChiGjej4B4-12881</strain>
    </source>
</reference>
<dbReference type="EMBL" id="DXEU01000003">
    <property type="protein sequence ID" value="HIX51203.1"/>
    <property type="molecule type" value="Genomic_DNA"/>
</dbReference>
<keyword evidence="1 5" id="KW-0949">S-adenosyl-L-methionine</keyword>
<evidence type="ECO:0000256" key="5">
    <source>
        <dbReference type="PIRSR" id="PIRSR004869-50"/>
    </source>
</evidence>
<name>A0A9D2AVA4_9FIRM</name>
<dbReference type="InterPro" id="IPR040085">
    <property type="entry name" value="MJ0674-like"/>
</dbReference>
<comment type="caution">
    <text evidence="7">The sequence shown here is derived from an EMBL/GenBank/DDBJ whole genome shotgun (WGS) entry which is preliminary data.</text>
</comment>
<proteinExistence type="predicted"/>
<evidence type="ECO:0000313" key="8">
    <source>
        <dbReference type="Proteomes" id="UP000886780"/>
    </source>
</evidence>
<evidence type="ECO:0000256" key="1">
    <source>
        <dbReference type="ARBA" id="ARBA00022691"/>
    </source>
</evidence>
<evidence type="ECO:0000259" key="6">
    <source>
        <dbReference type="Pfam" id="PF04055"/>
    </source>
</evidence>
<feature type="domain" description="Radical SAM core" evidence="6">
    <location>
        <begin position="54"/>
        <end position="146"/>
    </location>
</feature>
<keyword evidence="4 5" id="KW-0411">Iron-sulfur</keyword>
<evidence type="ECO:0000256" key="2">
    <source>
        <dbReference type="ARBA" id="ARBA00022723"/>
    </source>
</evidence>
<dbReference type="PIRSF" id="PIRSF004869">
    <property type="entry name" value="PflX_prd"/>
    <property type="match status" value="1"/>
</dbReference>
<dbReference type="Gene3D" id="3.20.20.70">
    <property type="entry name" value="Aldolase class I"/>
    <property type="match status" value="1"/>
</dbReference>
<dbReference type="SFLD" id="SFLDG01099">
    <property type="entry name" value="Uncharacterised_Radical_SAM_Su"/>
    <property type="match status" value="1"/>
</dbReference>
<dbReference type="SFLD" id="SFLDS00029">
    <property type="entry name" value="Radical_SAM"/>
    <property type="match status" value="1"/>
</dbReference>
<feature type="binding site" evidence="5">
    <location>
        <position position="59"/>
    </location>
    <ligand>
        <name>[4Fe-4S] cluster</name>
        <dbReference type="ChEBI" id="CHEBI:49883"/>
        <note>4Fe-4S-S-AdoMet</note>
    </ligand>
</feature>
<dbReference type="InterPro" id="IPR058240">
    <property type="entry name" value="rSAM_sf"/>
</dbReference>
<dbReference type="PANTHER" id="PTHR43075:SF1">
    <property type="entry name" value="FORMATE LYASE ACTIVATING ENZYME, PUTATIVE (AFU_ORTHOLOGUE AFUA_2G15630)-RELATED"/>
    <property type="match status" value="1"/>
</dbReference>
<dbReference type="CDD" id="cd01335">
    <property type="entry name" value="Radical_SAM"/>
    <property type="match status" value="1"/>
</dbReference>
<dbReference type="Proteomes" id="UP000886780">
    <property type="component" value="Unassembled WGS sequence"/>
</dbReference>